<dbReference type="EMBL" id="WJEC01008753">
    <property type="protein sequence ID" value="KAF7460587.1"/>
    <property type="molecule type" value="Genomic_DNA"/>
</dbReference>
<evidence type="ECO:0000313" key="1">
    <source>
        <dbReference type="EMBL" id="KAF7460587.1"/>
    </source>
</evidence>
<accession>A0A5E4ARU6</accession>
<dbReference type="AlphaFoldDB" id="A0A5E4ARU6"/>
<dbReference type="Proteomes" id="UP000335636">
    <property type="component" value="Unassembled WGS sequence"/>
</dbReference>
<evidence type="ECO:0000313" key="2">
    <source>
        <dbReference type="EMBL" id="VTJ59232.1"/>
    </source>
</evidence>
<reference evidence="1" key="2">
    <citation type="submission" date="2020-08" db="EMBL/GenBank/DDBJ databases">
        <authorList>
            <person name="Shumante A."/>
            <person name="Zimin A.V."/>
            <person name="Puiu D."/>
            <person name="Salzberg S.L."/>
        </authorList>
    </citation>
    <scope>NUCLEOTIDE SEQUENCE</scope>
    <source>
        <strain evidence="1">WC2-LM</strain>
        <tissue evidence="1">Liver</tissue>
    </source>
</reference>
<proteinExistence type="predicted"/>
<name>A0A5E4ARU6_MARMO</name>
<dbReference type="Proteomes" id="UP000662637">
    <property type="component" value="Unassembled WGS sequence"/>
</dbReference>
<sequence length="124" mass="13703">MVVRKWLNLGALTTVCTSLKAKVSVPVAFLVVSLTRDVQPQWGTKGSLFIQELGPYLGFPLDLEADSWYRSEDVMGFIFLFWILGRASPWWGGRKGDDSPLISKAGSVGSLVSLWKKAVLTNDL</sequence>
<gene>
    <name evidence="1" type="ORF">GHT09_019003</name>
    <name evidence="2" type="ORF">MONAX_5E032005</name>
</gene>
<keyword evidence="3" id="KW-1185">Reference proteome</keyword>
<organism evidence="2 3">
    <name type="scientific">Marmota monax</name>
    <name type="common">Woodchuck</name>
    <dbReference type="NCBI Taxonomy" id="9995"/>
    <lineage>
        <taxon>Eukaryota</taxon>
        <taxon>Metazoa</taxon>
        <taxon>Chordata</taxon>
        <taxon>Craniata</taxon>
        <taxon>Vertebrata</taxon>
        <taxon>Euteleostomi</taxon>
        <taxon>Mammalia</taxon>
        <taxon>Eutheria</taxon>
        <taxon>Euarchontoglires</taxon>
        <taxon>Glires</taxon>
        <taxon>Rodentia</taxon>
        <taxon>Sciuromorpha</taxon>
        <taxon>Sciuridae</taxon>
        <taxon>Xerinae</taxon>
        <taxon>Marmotini</taxon>
        <taxon>Marmota</taxon>
    </lineage>
</organism>
<dbReference type="EMBL" id="CABDUW010000119">
    <property type="protein sequence ID" value="VTJ59232.1"/>
    <property type="molecule type" value="Genomic_DNA"/>
</dbReference>
<reference evidence="2 3" key="1">
    <citation type="submission" date="2019-04" db="EMBL/GenBank/DDBJ databases">
        <authorList>
            <person name="Alioto T."/>
            <person name="Alioto T."/>
        </authorList>
    </citation>
    <scope>NUCLEOTIDE SEQUENCE [LARGE SCALE GENOMIC DNA]</scope>
</reference>
<protein>
    <submittedName>
        <fullName evidence="2">Uncharacterized protein</fullName>
    </submittedName>
</protein>
<evidence type="ECO:0000313" key="3">
    <source>
        <dbReference type="Proteomes" id="UP000335636"/>
    </source>
</evidence>